<comment type="caution">
    <text evidence="1">The sequence shown here is derived from an EMBL/GenBank/DDBJ whole genome shotgun (WGS) entry which is preliminary data.</text>
</comment>
<evidence type="ECO:0000313" key="2">
    <source>
        <dbReference type="Proteomes" id="UP001597048"/>
    </source>
</evidence>
<dbReference type="EMBL" id="JBHTJS010000003">
    <property type="protein sequence ID" value="MFD1006873.1"/>
    <property type="molecule type" value="Genomic_DNA"/>
</dbReference>
<accession>A0ABW3KCN3</accession>
<organism evidence="1 2">
    <name type="scientific">Oceanisphaera ostreae</name>
    <dbReference type="NCBI Taxonomy" id="914151"/>
    <lineage>
        <taxon>Bacteria</taxon>
        <taxon>Pseudomonadati</taxon>
        <taxon>Pseudomonadota</taxon>
        <taxon>Gammaproteobacteria</taxon>
        <taxon>Aeromonadales</taxon>
        <taxon>Aeromonadaceae</taxon>
        <taxon>Oceanisphaera</taxon>
    </lineage>
</organism>
<proteinExistence type="predicted"/>
<dbReference type="RefSeq" id="WP_379556799.1">
    <property type="nucleotide sequence ID" value="NZ_JBHTJS010000003.1"/>
</dbReference>
<keyword evidence="2" id="KW-1185">Reference proteome</keyword>
<protein>
    <recommendedName>
        <fullName evidence="3">KfrA N-terminal DNA-binding domain-containing protein</fullName>
    </recommendedName>
</protein>
<gene>
    <name evidence="1" type="ORF">ACFQ1C_01680</name>
</gene>
<evidence type="ECO:0008006" key="3">
    <source>
        <dbReference type="Google" id="ProtNLM"/>
    </source>
</evidence>
<name>A0ABW3KCN3_9GAMM</name>
<reference evidence="2" key="1">
    <citation type="journal article" date="2019" name="Int. J. Syst. Evol. Microbiol.">
        <title>The Global Catalogue of Microorganisms (GCM) 10K type strain sequencing project: providing services to taxonomists for standard genome sequencing and annotation.</title>
        <authorList>
            <consortium name="The Broad Institute Genomics Platform"/>
            <consortium name="The Broad Institute Genome Sequencing Center for Infectious Disease"/>
            <person name="Wu L."/>
            <person name="Ma J."/>
        </authorList>
    </citation>
    <scope>NUCLEOTIDE SEQUENCE [LARGE SCALE GENOMIC DNA]</scope>
    <source>
        <strain evidence="2">CCUG 60525</strain>
    </source>
</reference>
<sequence length="56" mass="6162">MTTQRVKTLINQELSQAQIRRSVASSSAIETGESSVAIETRLKSGKRKFPELTLAN</sequence>
<evidence type="ECO:0000313" key="1">
    <source>
        <dbReference type="EMBL" id="MFD1006873.1"/>
    </source>
</evidence>
<dbReference type="Proteomes" id="UP001597048">
    <property type="component" value="Unassembled WGS sequence"/>
</dbReference>